<dbReference type="InterPro" id="IPR050662">
    <property type="entry name" value="Sec-metab_biosynth-thioest"/>
</dbReference>
<dbReference type="SUPFAM" id="SSF56281">
    <property type="entry name" value="Metallo-hydrolase/oxidoreductase"/>
    <property type="match status" value="1"/>
</dbReference>
<dbReference type="EMBL" id="CP053708">
    <property type="protein sequence ID" value="QKE90539.1"/>
    <property type="molecule type" value="Genomic_DNA"/>
</dbReference>
<evidence type="ECO:0000259" key="1">
    <source>
        <dbReference type="SMART" id="SM00849"/>
    </source>
</evidence>
<name>A0A6M8HPZ5_9PROT</name>
<dbReference type="InterPro" id="IPR036866">
    <property type="entry name" value="RibonucZ/Hydroxyglut_hydro"/>
</dbReference>
<protein>
    <submittedName>
        <fullName evidence="2">MBL fold metallo-hydrolase</fullName>
    </submittedName>
</protein>
<dbReference type="CDD" id="cd16278">
    <property type="entry name" value="metallo-hydrolase-like_MBL-fold"/>
    <property type="match status" value="1"/>
</dbReference>
<dbReference type="PANTHER" id="PTHR23131">
    <property type="entry name" value="ENDORIBONUCLEASE LACTB2"/>
    <property type="match status" value="1"/>
</dbReference>
<dbReference type="Pfam" id="PF17778">
    <property type="entry name" value="WHD_BLACT"/>
    <property type="match status" value="1"/>
</dbReference>
<sequence length="279" mass="30220">MARRRAWRLTEPPPPTATPLVIRPGIRRIVAANPGPMTYHGTNTWLVDWDGGVAVIDPGSDDESHLDAIIAEAGPRLSHILLTHTHRDHLTGADTLSRRSGAPIAGFTLSADPNFAPAVALADNTRIAGLTALHTPGHAMDHLCFARDDGVLFSGDHVMPWSTSVVPPPPHGDLIRFIGNLERVRDRDDRLMLSAHGPAIENPRDLVQSLLDHRTAREASIEAVLSPVPMPFEAVLARSYINLRPELLSPARANLLSHLGKLEIEGRAALTPDGWRATG</sequence>
<dbReference type="GO" id="GO:0016787">
    <property type="term" value="F:hydrolase activity"/>
    <property type="evidence" value="ECO:0007669"/>
    <property type="project" value="UniProtKB-KW"/>
</dbReference>
<proteinExistence type="predicted"/>
<dbReference type="Gene3D" id="3.60.15.10">
    <property type="entry name" value="Ribonuclease Z/Hydroxyacylglutathione hydrolase-like"/>
    <property type="match status" value="1"/>
</dbReference>
<evidence type="ECO:0000313" key="3">
    <source>
        <dbReference type="Proteomes" id="UP000500767"/>
    </source>
</evidence>
<dbReference type="SMART" id="SM00849">
    <property type="entry name" value="Lactamase_B"/>
    <property type="match status" value="1"/>
</dbReference>
<dbReference type="RefSeq" id="WP_171835487.1">
    <property type="nucleotide sequence ID" value="NZ_CP053708.1"/>
</dbReference>
<dbReference type="InterPro" id="IPR036388">
    <property type="entry name" value="WH-like_DNA-bd_sf"/>
</dbReference>
<evidence type="ECO:0000313" key="2">
    <source>
        <dbReference type="EMBL" id="QKE90539.1"/>
    </source>
</evidence>
<dbReference type="Proteomes" id="UP000500767">
    <property type="component" value="Chromosome"/>
</dbReference>
<dbReference type="AlphaFoldDB" id="A0A6M8HPZ5"/>
<accession>A0A6M8HPZ5</accession>
<dbReference type="InterPro" id="IPR041516">
    <property type="entry name" value="LACTB2_WH"/>
</dbReference>
<dbReference type="KEGG" id="lck:HN018_11300"/>
<reference evidence="2 3" key="1">
    <citation type="journal article" date="2014" name="World J. Microbiol. Biotechnol.">
        <title>Biodiversity and physiological characteristics of Antarctic and Arctic lichens-associated bacteria.</title>
        <authorList>
            <person name="Lee Y.M."/>
            <person name="Kim E.H."/>
            <person name="Lee H.K."/>
            <person name="Hong S.G."/>
        </authorList>
    </citation>
    <scope>NUCLEOTIDE SEQUENCE [LARGE SCALE GENOMIC DNA]</scope>
    <source>
        <strain evidence="2 3">PAMC 26569</strain>
    </source>
</reference>
<keyword evidence="2" id="KW-0378">Hydrolase</keyword>
<dbReference type="Pfam" id="PF00753">
    <property type="entry name" value="Lactamase_B"/>
    <property type="match status" value="1"/>
</dbReference>
<dbReference type="InterPro" id="IPR001279">
    <property type="entry name" value="Metallo-B-lactamas"/>
</dbReference>
<keyword evidence="3" id="KW-1185">Reference proteome</keyword>
<feature type="domain" description="Metallo-beta-lactamase" evidence="1">
    <location>
        <begin position="41"/>
        <end position="196"/>
    </location>
</feature>
<gene>
    <name evidence="2" type="ORF">HN018_11300</name>
</gene>
<dbReference type="Gene3D" id="1.10.10.10">
    <property type="entry name" value="Winged helix-like DNA-binding domain superfamily/Winged helix DNA-binding domain"/>
    <property type="match status" value="1"/>
</dbReference>
<dbReference type="PANTHER" id="PTHR23131:SF0">
    <property type="entry name" value="ENDORIBONUCLEASE LACTB2"/>
    <property type="match status" value="1"/>
</dbReference>
<organism evidence="2 3">
    <name type="scientific">Lichenicola cladoniae</name>
    <dbReference type="NCBI Taxonomy" id="1484109"/>
    <lineage>
        <taxon>Bacteria</taxon>
        <taxon>Pseudomonadati</taxon>
        <taxon>Pseudomonadota</taxon>
        <taxon>Alphaproteobacteria</taxon>
        <taxon>Acetobacterales</taxon>
        <taxon>Acetobacteraceae</taxon>
        <taxon>Lichenicola</taxon>
    </lineage>
</organism>